<comment type="caution">
    <text evidence="1">The sequence shown here is derived from an EMBL/GenBank/DDBJ whole genome shotgun (WGS) entry which is preliminary data.</text>
</comment>
<dbReference type="Gene3D" id="1.10.30.50">
    <property type="match status" value="1"/>
</dbReference>
<organism evidence="1">
    <name type="scientific">marine sediment metagenome</name>
    <dbReference type="NCBI Taxonomy" id="412755"/>
    <lineage>
        <taxon>unclassified sequences</taxon>
        <taxon>metagenomes</taxon>
        <taxon>ecological metagenomes</taxon>
    </lineage>
</organism>
<protein>
    <recommendedName>
        <fullName evidence="2">HNH nuclease domain-containing protein</fullName>
    </recommendedName>
</protein>
<dbReference type="EMBL" id="BARW01010579">
    <property type="protein sequence ID" value="GAI78025.1"/>
    <property type="molecule type" value="Genomic_DNA"/>
</dbReference>
<gene>
    <name evidence="1" type="ORF">S12H4_20774</name>
</gene>
<evidence type="ECO:0000313" key="1">
    <source>
        <dbReference type="EMBL" id="GAI78025.1"/>
    </source>
</evidence>
<name>X1SRR0_9ZZZZ</name>
<reference evidence="1" key="1">
    <citation type="journal article" date="2014" name="Front. Microbiol.">
        <title>High frequency of phylogenetically diverse reductive dehalogenase-homologous genes in deep subseafloor sedimentary metagenomes.</title>
        <authorList>
            <person name="Kawai M."/>
            <person name="Futagami T."/>
            <person name="Toyoda A."/>
            <person name="Takaki Y."/>
            <person name="Nishi S."/>
            <person name="Hori S."/>
            <person name="Arai W."/>
            <person name="Tsubouchi T."/>
            <person name="Morono Y."/>
            <person name="Uchiyama I."/>
            <person name="Ito T."/>
            <person name="Fujiyama A."/>
            <person name="Inagaki F."/>
            <person name="Takami H."/>
        </authorList>
    </citation>
    <scope>NUCLEOTIDE SEQUENCE</scope>
    <source>
        <strain evidence="1">Expedition CK06-06</strain>
    </source>
</reference>
<sequence length="109" mass="12416">MCAYWDEEKPKKRTRLSKTAQYALKRATGNACIVCGKSEKEVGKLVYAHIVKPLSKGGALSLPMCRNCHGKHDDGLLTAREWKKLYPTKEAYQRAVPKKPKKKKEGFFF</sequence>
<proteinExistence type="predicted"/>
<accession>X1SRR0</accession>
<dbReference type="AlphaFoldDB" id="X1SRR0"/>
<evidence type="ECO:0008006" key="2">
    <source>
        <dbReference type="Google" id="ProtNLM"/>
    </source>
</evidence>